<dbReference type="EMBL" id="SRMA01026797">
    <property type="protein sequence ID" value="TRY68179.1"/>
    <property type="molecule type" value="Genomic_DNA"/>
</dbReference>
<evidence type="ECO:0000313" key="2">
    <source>
        <dbReference type="EMBL" id="TRY68179.1"/>
    </source>
</evidence>
<comment type="caution">
    <text evidence="2">The sequence shown here is derived from an EMBL/GenBank/DDBJ whole genome shotgun (WGS) entry which is preliminary data.</text>
</comment>
<reference evidence="2 3" key="1">
    <citation type="journal article" date="2019" name="Sci. Data">
        <title>Hybrid genome assembly and annotation of Danionella translucida.</title>
        <authorList>
            <person name="Kadobianskyi M."/>
            <person name="Schulze L."/>
            <person name="Schuelke M."/>
            <person name="Judkewitz B."/>
        </authorList>
    </citation>
    <scope>NUCLEOTIDE SEQUENCE [LARGE SCALE GENOMIC DNA]</scope>
    <source>
        <strain evidence="2 3">Bolton</strain>
    </source>
</reference>
<accession>A0A553NS05</accession>
<protein>
    <submittedName>
        <fullName evidence="2">Uncharacterized protein</fullName>
    </submittedName>
</protein>
<dbReference type="AlphaFoldDB" id="A0A553NS05"/>
<sequence>MVEISTRSSQIENSGLEERLLFLFSLLRDLGFSSGSGHGIPEPVVGRSLSLHEGKRPQSLAPVQTDTDATRLSYLY</sequence>
<keyword evidence="3" id="KW-1185">Reference proteome</keyword>
<proteinExistence type="predicted"/>
<organism evidence="2 3">
    <name type="scientific">Danionella cerebrum</name>
    <dbReference type="NCBI Taxonomy" id="2873325"/>
    <lineage>
        <taxon>Eukaryota</taxon>
        <taxon>Metazoa</taxon>
        <taxon>Chordata</taxon>
        <taxon>Craniata</taxon>
        <taxon>Vertebrata</taxon>
        <taxon>Euteleostomi</taxon>
        <taxon>Actinopterygii</taxon>
        <taxon>Neopterygii</taxon>
        <taxon>Teleostei</taxon>
        <taxon>Ostariophysi</taxon>
        <taxon>Cypriniformes</taxon>
        <taxon>Danionidae</taxon>
        <taxon>Danioninae</taxon>
        <taxon>Danionella</taxon>
    </lineage>
</organism>
<name>A0A553NS05_9TELE</name>
<dbReference type="OrthoDB" id="655540at2759"/>
<evidence type="ECO:0000313" key="3">
    <source>
        <dbReference type="Proteomes" id="UP000316079"/>
    </source>
</evidence>
<feature type="region of interest" description="Disordered" evidence="1">
    <location>
        <begin position="53"/>
        <end position="76"/>
    </location>
</feature>
<gene>
    <name evidence="2" type="ORF">DNTS_016562</name>
</gene>
<evidence type="ECO:0000256" key="1">
    <source>
        <dbReference type="SAM" id="MobiDB-lite"/>
    </source>
</evidence>
<dbReference type="Proteomes" id="UP000316079">
    <property type="component" value="Unassembled WGS sequence"/>
</dbReference>